<accession>Q930M4</accession>
<dbReference type="RefSeq" id="WP_010967170.1">
    <property type="nucleotide sequence ID" value="NC_003037.1"/>
</dbReference>
<dbReference type="PIR" id="C95283">
    <property type="entry name" value="C95283"/>
</dbReference>
<dbReference type="GO" id="GO:0051920">
    <property type="term" value="F:peroxiredoxin activity"/>
    <property type="evidence" value="ECO:0007669"/>
    <property type="project" value="InterPro"/>
</dbReference>
<proteinExistence type="predicted"/>
<reference evidence="2 3" key="1">
    <citation type="journal article" date="2001" name="Proc. Natl. Acad. Sci. U.S.A.">
        <title>Nucleotide sequence and predicted functions of the entire Sinorhizobium meliloti pSymA megaplasmid.</title>
        <authorList>
            <person name="Barnett M.J."/>
            <person name="Fisher R.F."/>
            <person name="Jones T."/>
            <person name="Komp C."/>
            <person name="Abola A.P."/>
            <person name="Barloy-Hubler F."/>
            <person name="Bowser L."/>
            <person name="Capela D."/>
            <person name="Galibert F."/>
            <person name="Gouzy J."/>
            <person name="Gurjal M."/>
            <person name="Hong A."/>
            <person name="Huizar L."/>
            <person name="Hyman R.W."/>
            <person name="Kahn D."/>
            <person name="Kahn M.L."/>
            <person name="Kalman S."/>
            <person name="Keating D.H."/>
            <person name="Palm C."/>
            <person name="Peck M.C."/>
            <person name="Surzycki R."/>
            <person name="Wells D.H."/>
            <person name="Yeh K.-C."/>
            <person name="Davis R.W."/>
            <person name="Federspiel N.A."/>
            <person name="Long S.R."/>
        </authorList>
    </citation>
    <scope>NUCLEOTIDE SEQUENCE [LARGE SCALE GENOMIC DNA]</scope>
    <source>
        <strain evidence="2 3">1021</strain>
        <plasmid evidence="3">Plasmid pSymA</plasmid>
    </source>
</reference>
<dbReference type="OrthoDB" id="9801400at2"/>
<geneLocation type="plasmid" evidence="2 3">
    <name>pSymA</name>
</geneLocation>
<reference evidence="3" key="2">
    <citation type="journal article" date="2001" name="Science">
        <title>The composite genome of the legume symbiont Sinorhizobium meliloti.</title>
        <authorList>
            <person name="Galibert F."/>
            <person name="Finan T.M."/>
            <person name="Long S.R."/>
            <person name="Puehler A."/>
            <person name="Abola P."/>
            <person name="Ampe F."/>
            <person name="Barloy-Hubler F."/>
            <person name="Barnett M.J."/>
            <person name="Becker A."/>
            <person name="Boistard P."/>
            <person name="Bothe G."/>
            <person name="Boutry M."/>
            <person name="Bowser L."/>
            <person name="Buhrmester J."/>
            <person name="Cadieu E."/>
            <person name="Capela D."/>
            <person name="Chain P."/>
            <person name="Cowie A."/>
            <person name="Davis R.W."/>
            <person name="Dreano S."/>
            <person name="Federspiel N.A."/>
            <person name="Fisher R.F."/>
            <person name="Gloux S."/>
            <person name="Godrie T."/>
            <person name="Goffeau A."/>
            <person name="Golding B."/>
            <person name="Gouzy J."/>
            <person name="Gurjal M."/>
            <person name="Hernandez-Lucas I."/>
            <person name="Hong A."/>
            <person name="Huizar L."/>
            <person name="Hyman R.W."/>
            <person name="Jones T."/>
            <person name="Kahn D."/>
            <person name="Kahn M.L."/>
            <person name="Kalman S."/>
            <person name="Keating D.H."/>
            <person name="Kiss E."/>
            <person name="Komp C."/>
            <person name="Lelaure V."/>
            <person name="Masuy D."/>
            <person name="Palm C."/>
            <person name="Peck M.C."/>
            <person name="Pohl T.M."/>
            <person name="Portetelle D."/>
            <person name="Purnelle B."/>
            <person name="Ramsperger U."/>
            <person name="Surzycki R."/>
            <person name="Thebault P."/>
            <person name="Vandenbol M."/>
            <person name="Vorhoelter F.J."/>
            <person name="Weidner S."/>
            <person name="Wells D.H."/>
            <person name="Wong K."/>
            <person name="Yeh K.-C."/>
            <person name="Batut J."/>
        </authorList>
    </citation>
    <scope>NUCLEOTIDE SEQUENCE [LARGE SCALE GENOMIC DNA]</scope>
    <source>
        <strain evidence="3">1021</strain>
        <plasmid evidence="3">Plasmid pSymA</plasmid>
    </source>
</reference>
<dbReference type="Gene3D" id="1.20.1290.10">
    <property type="entry name" value="AhpD-like"/>
    <property type="match status" value="2"/>
</dbReference>
<dbReference type="SUPFAM" id="SSF69118">
    <property type="entry name" value="AhpD-like"/>
    <property type="match status" value="2"/>
</dbReference>
<dbReference type="KEGG" id="sme:SMa0316"/>
<dbReference type="Pfam" id="PF02627">
    <property type="entry name" value="CMD"/>
    <property type="match status" value="3"/>
</dbReference>
<feature type="domain" description="Carboxymuconolactone decarboxylase-like" evidence="1">
    <location>
        <begin position="170"/>
        <end position="253"/>
    </location>
</feature>
<dbReference type="PATRIC" id="fig|266834.11.peg.175"/>
<dbReference type="EnsemblBacteria" id="AAK64829">
    <property type="protein sequence ID" value="AAK64829"/>
    <property type="gene ID" value="SMa0316"/>
</dbReference>
<dbReference type="EMBL" id="AE006469">
    <property type="protein sequence ID" value="AAK64829.1"/>
    <property type="molecule type" value="Genomic_DNA"/>
</dbReference>
<dbReference type="PeroxiBase" id="4745">
    <property type="entry name" value="SmeAlkyPrxn"/>
</dbReference>
<gene>
    <name evidence="2" type="ORF">SMa0316</name>
</gene>
<evidence type="ECO:0000313" key="3">
    <source>
        <dbReference type="Proteomes" id="UP000001976"/>
    </source>
</evidence>
<feature type="domain" description="Carboxymuconolactone decarboxylase-like" evidence="1">
    <location>
        <begin position="50"/>
        <end position="133"/>
    </location>
</feature>
<evidence type="ECO:0000259" key="1">
    <source>
        <dbReference type="Pfam" id="PF02627"/>
    </source>
</evidence>
<dbReference type="AlphaFoldDB" id="Q930M4"/>
<dbReference type="InterPro" id="IPR003779">
    <property type="entry name" value="CMD-like"/>
</dbReference>
<protein>
    <recommendedName>
        <fullName evidence="1">Carboxymuconolactone decarboxylase-like domain-containing protein</fullName>
    </recommendedName>
</protein>
<dbReference type="PANTHER" id="PTHR33570">
    <property type="entry name" value="4-CARBOXYMUCONOLACTONE DECARBOXYLASE FAMILY PROTEIN"/>
    <property type="match status" value="1"/>
</dbReference>
<dbReference type="PANTHER" id="PTHR33570:SF10">
    <property type="entry name" value="GAMMA-CARBOXYMUCONOLACTONE DECARBOXYLASE"/>
    <property type="match status" value="1"/>
</dbReference>
<evidence type="ECO:0000313" key="2">
    <source>
        <dbReference type="EMBL" id="AAK64829.1"/>
    </source>
</evidence>
<dbReference type="InterPro" id="IPR029032">
    <property type="entry name" value="AhpD-like"/>
</dbReference>
<keyword evidence="2" id="KW-0614">Plasmid</keyword>
<name>Q930M4_RHIME</name>
<feature type="domain" description="Carboxymuconolactone decarboxylase-like" evidence="1">
    <location>
        <begin position="308"/>
        <end position="394"/>
    </location>
</feature>
<keyword evidence="3" id="KW-1185">Reference proteome</keyword>
<dbReference type="HOGENOM" id="CLU_637562_0_0_5"/>
<dbReference type="Proteomes" id="UP000001976">
    <property type="component" value="Plasmid pSymA"/>
</dbReference>
<dbReference type="InterPro" id="IPR052512">
    <property type="entry name" value="4CMD/NDH-1_regulator"/>
</dbReference>
<organism evidence="2 3">
    <name type="scientific">Rhizobium meliloti (strain 1021)</name>
    <name type="common">Ensifer meliloti</name>
    <name type="synonym">Sinorhizobium meliloti</name>
    <dbReference type="NCBI Taxonomy" id="266834"/>
    <lineage>
        <taxon>Bacteria</taxon>
        <taxon>Pseudomonadati</taxon>
        <taxon>Pseudomonadota</taxon>
        <taxon>Alphaproteobacteria</taxon>
        <taxon>Hyphomicrobiales</taxon>
        <taxon>Rhizobiaceae</taxon>
        <taxon>Sinorhizobium/Ensifer group</taxon>
        <taxon>Sinorhizobium</taxon>
    </lineage>
</organism>
<sequence>MTMTHIEQQLENLASPGDRQKHLRGLAVLKQIGGENFGGPVSQLASFSEDLARFTIQYPYGDVLSRDGLDLRTRQILTAATLLAHGSAQSQLSFHLYGLLNAGGTRADVVDLLFISAGLLGFPTAINAVPIVRDILADRDETKNVAGAQTSPAVPDMPSDRFAVLDRIAPDFVNWREHTLGEEIFGAVHLEPRLAHLASAAMLAARGKVGASFDAHIVSALAAGATDSDIVEMVIQLSVYSGFPAALNAAGRARNVLAAPERPQASTQKGVDTTKDDEKRFMRGVATLAETSGGSGADVVDSFKDVAPGLGRLIVAHCYGDIFCRPALDPKVRELGAISALAAQGTVAAEKPLGVHIDAALNLGATPEEIVETLFNIIPYAGYPLIEKALLIAHDRISLFDEKQVDGSPSDHRTLDMCSG</sequence>